<organism evidence="2 3">
    <name type="scientific">Microctonus aethiopoides</name>
    <dbReference type="NCBI Taxonomy" id="144406"/>
    <lineage>
        <taxon>Eukaryota</taxon>
        <taxon>Metazoa</taxon>
        <taxon>Ecdysozoa</taxon>
        <taxon>Arthropoda</taxon>
        <taxon>Hexapoda</taxon>
        <taxon>Insecta</taxon>
        <taxon>Pterygota</taxon>
        <taxon>Neoptera</taxon>
        <taxon>Endopterygota</taxon>
        <taxon>Hymenoptera</taxon>
        <taxon>Apocrita</taxon>
        <taxon>Ichneumonoidea</taxon>
        <taxon>Braconidae</taxon>
        <taxon>Euphorinae</taxon>
        <taxon>Microctonus</taxon>
    </lineage>
</organism>
<comment type="caution">
    <text evidence="2">The sequence shown here is derived from an EMBL/GenBank/DDBJ whole genome shotgun (WGS) entry which is preliminary data.</text>
</comment>
<evidence type="ECO:0000313" key="2">
    <source>
        <dbReference type="EMBL" id="KAK0158867.1"/>
    </source>
</evidence>
<protein>
    <submittedName>
        <fullName evidence="2">Uncharacterized protein</fullName>
    </submittedName>
</protein>
<reference evidence="2" key="2">
    <citation type="submission" date="2023-03" db="EMBL/GenBank/DDBJ databases">
        <authorList>
            <person name="Inwood S.N."/>
            <person name="Skelly J.G."/>
            <person name="Guhlin J."/>
            <person name="Harrop T.W.R."/>
            <person name="Goldson S.G."/>
            <person name="Dearden P.K."/>
        </authorList>
    </citation>
    <scope>NUCLEOTIDE SEQUENCE</scope>
    <source>
        <strain evidence="2">Irish</strain>
        <tissue evidence="2">Whole body</tissue>
    </source>
</reference>
<gene>
    <name evidence="2" type="ORF">PV328_009810</name>
</gene>
<dbReference type="EMBL" id="JAQQBS010001424">
    <property type="protein sequence ID" value="KAK0158867.1"/>
    <property type="molecule type" value="Genomic_DNA"/>
</dbReference>
<dbReference type="AlphaFoldDB" id="A0AA39EWX3"/>
<evidence type="ECO:0000256" key="1">
    <source>
        <dbReference type="SAM" id="MobiDB-lite"/>
    </source>
</evidence>
<name>A0AA39EWX3_9HYME</name>
<proteinExistence type="predicted"/>
<accession>A0AA39EWX3</accession>
<keyword evidence="3" id="KW-1185">Reference proteome</keyword>
<feature type="region of interest" description="Disordered" evidence="1">
    <location>
        <begin position="684"/>
        <end position="721"/>
    </location>
</feature>
<reference evidence="2" key="1">
    <citation type="journal article" date="2023" name="bioRxiv">
        <title>Scaffold-level genome assemblies of two parasitoid biocontrol wasps reveal the parthenogenesis mechanism and an associated novel virus.</title>
        <authorList>
            <person name="Inwood S."/>
            <person name="Skelly J."/>
            <person name="Guhlin J."/>
            <person name="Harrop T."/>
            <person name="Goldson S."/>
            <person name="Dearden P."/>
        </authorList>
    </citation>
    <scope>NUCLEOTIDE SEQUENCE</scope>
    <source>
        <strain evidence="2">Irish</strain>
        <tissue evidence="2">Whole body</tissue>
    </source>
</reference>
<dbReference type="Proteomes" id="UP001168990">
    <property type="component" value="Unassembled WGS sequence"/>
</dbReference>
<sequence length="742" mass="85478">MYNEKNLARLSYRELQVLAAEHRVPGNIKKHTMIKVILAARRGDDSEVTRVLSELQQTRKKRVKKIKKDVKTTMHSAASHNSNYQVNRYYAHQLKPSFHCASNLQIVAKEEISNHDGEQQRISNYENVHEYFIRAQRDYRYDIDNNVDQRGGNSSSIVDLRINEQKSVIHQALPLDLHRATNILLSPTYNHDTDNTDNMNYHHFLDPNDSIETPLLLKKMLQAPVGTNLKEYAGPDGIFRVYSRNNYSQSNFFDDSDTLTAESESNDNDDIGNTNENLYCILNADQNSLIHVDENLITSHNEQNFNSMNQNFTNITDRFRMGYQLTDTQQNCQKWVQQSSATLVNNVPETEQDNANIFKSLYCSYPDPLQNRINNMQTNQSQDEPFNNCSIMTNDNSRNINNNHHYNSNNNNESSNYYYFNNDNRVESSNSSTQQIAYNYQNENNNAAIVNNNMQNNHDDAYYNQQNNSNDTSGYNSQLYNIHNTEVFNSIYSNADNTSSQPFNHDTDSFAGFNNQNEVNNVRSNNNEYYYSDMYSQSCQIGINVDHDEVQTLTNNQYQQSAKNRESHDIGMNQMTNNGDLELYFPRWKQSAITSVIHKNLENLLNIRKYNQLDEAKSNETSSVFCYAAPIITPKQLVANANVCTQEKRFVVEKRKNSLLKINSNQVYNDTAQGRKMANVIEDSTSNFPNQSDMISNNTSSSNDENFKHNQSNEIDSNTSMSDLWTVDRSNVSCDTLTKSIE</sequence>
<evidence type="ECO:0000313" key="3">
    <source>
        <dbReference type="Proteomes" id="UP001168990"/>
    </source>
</evidence>